<dbReference type="EC" id="2.7.2.8" evidence="9"/>
<comment type="function">
    <text evidence="9">Catalyzes the ATP-dependent phosphorylation of N-acetyl-L-glutamate.</text>
</comment>
<evidence type="ECO:0000256" key="7">
    <source>
        <dbReference type="ARBA" id="ARBA00022840"/>
    </source>
</evidence>
<comment type="catalytic activity">
    <reaction evidence="8 9">
        <text>N-acetyl-L-glutamate + ATP = N-acetyl-L-glutamyl 5-phosphate + ADP</text>
        <dbReference type="Rhea" id="RHEA:14629"/>
        <dbReference type="ChEBI" id="CHEBI:30616"/>
        <dbReference type="ChEBI" id="CHEBI:44337"/>
        <dbReference type="ChEBI" id="CHEBI:57936"/>
        <dbReference type="ChEBI" id="CHEBI:456216"/>
        <dbReference type="EC" id="2.7.2.8"/>
    </reaction>
</comment>
<sequence length="263" mass="28048">MHPMSEGLKIFKIGGGIIDDDAQLQRFLRELARVPGRKLLVHGGGKGASQMLRDLGQEPQMVQGRRITDAATLNIVTMFYAGKTNKQVVAGLQAAGVNALGLSGADGNAIRAVRRPVRDIDYGFVGDLPADAVNVPLLRQLLETGLLPVFCAITHDGTGQLLNTNADTIASVLACALAPHYAVELHYCFEKDGVLRDVDDDASVIPQITAAEYQHLKAAGIIAAGMVPKLDNAFAALEAGVERVVIEHALRINEPVKTVLCRS</sequence>
<dbReference type="GO" id="GO:0042450">
    <property type="term" value="P:L-arginine biosynthetic process via ornithine"/>
    <property type="evidence" value="ECO:0007669"/>
    <property type="project" value="UniProtKB-UniRule"/>
</dbReference>
<proteinExistence type="inferred from homology"/>
<dbReference type="InterPro" id="IPR037528">
    <property type="entry name" value="ArgB"/>
</dbReference>
<feature type="site" description="Transition state stabilizer" evidence="9">
    <location>
        <position position="229"/>
    </location>
</feature>
<dbReference type="SUPFAM" id="SSF53633">
    <property type="entry name" value="Carbamate kinase-like"/>
    <property type="match status" value="1"/>
</dbReference>
<evidence type="ECO:0000256" key="5">
    <source>
        <dbReference type="ARBA" id="ARBA00022741"/>
    </source>
</evidence>
<dbReference type="GO" id="GO:0003991">
    <property type="term" value="F:acetylglutamate kinase activity"/>
    <property type="evidence" value="ECO:0007669"/>
    <property type="project" value="UniProtKB-UniRule"/>
</dbReference>
<evidence type="ECO:0000259" key="10">
    <source>
        <dbReference type="Pfam" id="PF00696"/>
    </source>
</evidence>
<name>W8EVX4_9BACT</name>
<dbReference type="InterPro" id="IPR036393">
    <property type="entry name" value="AceGlu_kinase-like_sf"/>
</dbReference>
<evidence type="ECO:0000313" key="11">
    <source>
        <dbReference type="EMBL" id="AHJ96683.1"/>
    </source>
</evidence>
<protein>
    <recommendedName>
        <fullName evidence="9">Acetylglutamate kinase</fullName>
        <ecNumber evidence="9">2.7.2.8</ecNumber>
    </recommendedName>
    <alternativeName>
        <fullName evidence="9">N-acetyl-L-glutamate 5-phosphotransferase</fullName>
    </alternativeName>
    <alternativeName>
        <fullName evidence="9">NAG kinase</fullName>
        <shortName evidence="9">NAGK</shortName>
    </alternativeName>
</protein>
<keyword evidence="9" id="KW-0963">Cytoplasm</keyword>
<feature type="binding site" evidence="9">
    <location>
        <begin position="44"/>
        <end position="45"/>
    </location>
    <ligand>
        <name>substrate</name>
    </ligand>
</feature>
<evidence type="ECO:0000256" key="9">
    <source>
        <dbReference type="HAMAP-Rule" id="MF_00082"/>
    </source>
</evidence>
<keyword evidence="3 9" id="KW-0028">Amino-acid biosynthesis</keyword>
<comment type="pathway">
    <text evidence="1 9">Amino-acid biosynthesis; L-arginine biosynthesis; N(2)-acetyl-L-ornithine from L-glutamate: step 2/4.</text>
</comment>
<evidence type="ECO:0000256" key="2">
    <source>
        <dbReference type="ARBA" id="ARBA00022571"/>
    </source>
</evidence>
<keyword evidence="4 9" id="KW-0808">Transferase</keyword>
<feature type="binding site" evidence="9">
    <location>
        <position position="163"/>
    </location>
    <ligand>
        <name>substrate</name>
    </ligand>
</feature>
<dbReference type="InterPro" id="IPR004662">
    <property type="entry name" value="AcgluKinase_fam"/>
</dbReference>
<dbReference type="STRING" id="1227739.Hsw_1088"/>
<dbReference type="KEGG" id="hsw:Hsw_1088"/>
<keyword evidence="12" id="KW-1185">Reference proteome</keyword>
<keyword evidence="5 9" id="KW-0547">Nucleotide-binding</keyword>
<dbReference type="HAMAP" id="MF_00082">
    <property type="entry name" value="ArgB"/>
    <property type="match status" value="1"/>
</dbReference>
<evidence type="ECO:0000256" key="4">
    <source>
        <dbReference type="ARBA" id="ARBA00022679"/>
    </source>
</evidence>
<feature type="site" description="Transition state stabilizer" evidence="9">
    <location>
        <position position="12"/>
    </location>
</feature>
<evidence type="ECO:0000313" key="12">
    <source>
        <dbReference type="Proteomes" id="UP000019423"/>
    </source>
</evidence>
<dbReference type="InterPro" id="IPR001048">
    <property type="entry name" value="Asp/Glu/Uridylate_kinase"/>
</dbReference>
<dbReference type="GO" id="GO:0005737">
    <property type="term" value="C:cytoplasm"/>
    <property type="evidence" value="ECO:0007669"/>
    <property type="project" value="UniProtKB-SubCell"/>
</dbReference>
<dbReference type="PIRSF" id="PIRSF000728">
    <property type="entry name" value="NAGK"/>
    <property type="match status" value="1"/>
</dbReference>
<dbReference type="AlphaFoldDB" id="W8EVX4"/>
<comment type="similarity">
    <text evidence="9">Belongs to the acetylglutamate kinase family. ArgB subfamily.</text>
</comment>
<evidence type="ECO:0000256" key="1">
    <source>
        <dbReference type="ARBA" id="ARBA00004828"/>
    </source>
</evidence>
<dbReference type="EMBL" id="CP007145">
    <property type="protein sequence ID" value="AHJ96683.1"/>
    <property type="molecule type" value="Genomic_DNA"/>
</dbReference>
<dbReference type="GO" id="GO:0005524">
    <property type="term" value="F:ATP binding"/>
    <property type="evidence" value="ECO:0007669"/>
    <property type="project" value="UniProtKB-UniRule"/>
</dbReference>
<dbReference type="PANTHER" id="PTHR23342:SF0">
    <property type="entry name" value="N-ACETYLGLUTAMATE SYNTHASE, MITOCHONDRIAL"/>
    <property type="match status" value="1"/>
</dbReference>
<dbReference type="Proteomes" id="UP000019423">
    <property type="component" value="Chromosome"/>
</dbReference>
<dbReference type="CDD" id="cd04238">
    <property type="entry name" value="AAK_NAGK-like"/>
    <property type="match status" value="1"/>
</dbReference>
<dbReference type="PANTHER" id="PTHR23342">
    <property type="entry name" value="N-ACETYLGLUTAMATE SYNTHASE"/>
    <property type="match status" value="1"/>
</dbReference>
<evidence type="ECO:0000256" key="3">
    <source>
        <dbReference type="ARBA" id="ARBA00022605"/>
    </source>
</evidence>
<keyword evidence="6 9" id="KW-0418">Kinase</keyword>
<dbReference type="Gene3D" id="3.40.1160.10">
    <property type="entry name" value="Acetylglutamate kinase-like"/>
    <property type="match status" value="1"/>
</dbReference>
<dbReference type="eggNOG" id="COG0548">
    <property type="taxonomic scope" value="Bacteria"/>
</dbReference>
<feature type="domain" description="Aspartate/glutamate/uridylate kinase" evidence="10">
    <location>
        <begin position="9"/>
        <end position="246"/>
    </location>
</feature>
<dbReference type="NCBIfam" id="TIGR00761">
    <property type="entry name" value="argB"/>
    <property type="match status" value="1"/>
</dbReference>
<keyword evidence="7 9" id="KW-0067">ATP-binding</keyword>
<gene>
    <name evidence="9" type="primary">argB</name>
    <name evidence="11" type="ORF">Hsw_1088</name>
</gene>
<dbReference type="UniPathway" id="UPA00068">
    <property type="reaction ID" value="UER00107"/>
</dbReference>
<accession>W8EVX4</accession>
<reference evidence="11 12" key="1">
    <citation type="submission" date="2014-01" db="EMBL/GenBank/DDBJ databases">
        <title>Complete genome sequence of ionizing-radiation resistance bacterium Hymenobacter swuensis DY53.</title>
        <authorList>
            <person name="Jung J.-H."/>
            <person name="Jeong S.-W."/>
            <person name="Joe M.-H."/>
            <person name="Cho y.-j."/>
            <person name="Kim M.-K."/>
            <person name="Lim S.-Y."/>
        </authorList>
    </citation>
    <scope>NUCLEOTIDE SEQUENCE [LARGE SCALE GENOMIC DNA]</scope>
    <source>
        <strain evidence="11 12">DY53</strain>
    </source>
</reference>
<evidence type="ECO:0000256" key="6">
    <source>
        <dbReference type="ARBA" id="ARBA00022777"/>
    </source>
</evidence>
<organism evidence="11 12">
    <name type="scientific">Hymenobacter swuensis DY53</name>
    <dbReference type="NCBI Taxonomy" id="1227739"/>
    <lineage>
        <taxon>Bacteria</taxon>
        <taxon>Pseudomonadati</taxon>
        <taxon>Bacteroidota</taxon>
        <taxon>Cytophagia</taxon>
        <taxon>Cytophagales</taxon>
        <taxon>Hymenobacteraceae</taxon>
        <taxon>Hymenobacter</taxon>
    </lineage>
</organism>
<keyword evidence="2 9" id="KW-0055">Arginine biosynthesis</keyword>
<dbReference type="HOGENOM" id="CLU_053680_1_0_10"/>
<comment type="subcellular location">
    <subcellularLocation>
        <location evidence="9">Cytoplasm</location>
    </subcellularLocation>
</comment>
<dbReference type="PATRIC" id="fig|1227739.3.peg.1330"/>
<dbReference type="Pfam" id="PF00696">
    <property type="entry name" value="AA_kinase"/>
    <property type="match status" value="1"/>
</dbReference>
<evidence type="ECO:0000256" key="8">
    <source>
        <dbReference type="ARBA" id="ARBA00048141"/>
    </source>
</evidence>
<feature type="binding site" evidence="9">
    <location>
        <position position="66"/>
    </location>
    <ligand>
        <name>substrate</name>
    </ligand>
</feature>